<sequence length="43" mass="4863">MGEVLFCLYLNNEHNLPTSSDIGHNLGGYTQQVLHKIADCFRN</sequence>
<proteinExistence type="predicted"/>
<accession>W1IUP0</accession>
<dbReference type="Proteomes" id="UP000019197">
    <property type="component" value="Unassembled WGS sequence"/>
</dbReference>
<protein>
    <submittedName>
        <fullName evidence="1">Uncharacterized protein</fullName>
    </submittedName>
</protein>
<dbReference type="AlphaFoldDB" id="W1IUP0"/>
<name>W1IUP0_9GAMM</name>
<organism evidence="1 2">
    <name type="scientific">Xenorhabdus cabanillasii JM26</name>
    <dbReference type="NCBI Taxonomy" id="1427517"/>
    <lineage>
        <taxon>Bacteria</taxon>
        <taxon>Pseudomonadati</taxon>
        <taxon>Pseudomonadota</taxon>
        <taxon>Gammaproteobacteria</taxon>
        <taxon>Enterobacterales</taxon>
        <taxon>Morganellaceae</taxon>
        <taxon>Xenorhabdus</taxon>
    </lineage>
</organism>
<comment type="caution">
    <text evidence="1">The sequence shown here is derived from an EMBL/GenBank/DDBJ whole genome shotgun (WGS) entry which is preliminary data.</text>
</comment>
<reference evidence="1 2" key="1">
    <citation type="submission" date="2013-11" db="EMBL/GenBank/DDBJ databases">
        <title>Draft genome sequence and annotation of the entomopathogenic bacterium, Xenorhabdus cabanillasi strain JM26.</title>
        <authorList>
            <person name="Gualtieri M."/>
            <person name="Ogier J.C."/>
            <person name="Pages S."/>
            <person name="Givaudan A."/>
            <person name="Gaudriault S."/>
        </authorList>
    </citation>
    <scope>NUCLEOTIDE SEQUENCE [LARGE SCALE GENOMIC DNA]</scope>
    <source>
        <strain evidence="1 2">JM26</strain>
    </source>
</reference>
<dbReference type="EMBL" id="CBXE010000066">
    <property type="protein sequence ID" value="CDL81341.1"/>
    <property type="molecule type" value="Genomic_DNA"/>
</dbReference>
<gene>
    <name evidence="1" type="ORF">XCR1_1580011</name>
</gene>
<evidence type="ECO:0000313" key="2">
    <source>
        <dbReference type="Proteomes" id="UP000019197"/>
    </source>
</evidence>
<evidence type="ECO:0000313" key="1">
    <source>
        <dbReference type="EMBL" id="CDL81341.1"/>
    </source>
</evidence>